<accession>A0A7J7CFZ4</accession>
<evidence type="ECO:0000259" key="1">
    <source>
        <dbReference type="PROSITE" id="PS50004"/>
    </source>
</evidence>
<comment type="caution">
    <text evidence="2">The sequence shown here is derived from an EMBL/GenBank/DDBJ whole genome shotgun (WGS) entry which is preliminary data.</text>
</comment>
<dbReference type="Gene3D" id="2.60.40.150">
    <property type="entry name" value="C2 domain"/>
    <property type="match status" value="1"/>
</dbReference>
<dbReference type="PANTHER" id="PTHR32246:SF17">
    <property type="entry name" value="BON1-ASSOCIATED PROTEIN 2"/>
    <property type="match status" value="1"/>
</dbReference>
<keyword evidence="3" id="KW-1185">Reference proteome</keyword>
<dbReference type="InterPro" id="IPR035892">
    <property type="entry name" value="C2_domain_sf"/>
</dbReference>
<dbReference type="OrthoDB" id="884464at2759"/>
<dbReference type="FunCoup" id="A0A7J7CFZ4">
    <property type="interactions" value="235"/>
</dbReference>
<dbReference type="GO" id="GO:0006952">
    <property type="term" value="P:defense response"/>
    <property type="evidence" value="ECO:0007669"/>
    <property type="project" value="InterPro"/>
</dbReference>
<dbReference type="InterPro" id="IPR044750">
    <property type="entry name" value="C2_SRC2/BAP"/>
</dbReference>
<dbReference type="PROSITE" id="PS50004">
    <property type="entry name" value="C2"/>
    <property type="match status" value="1"/>
</dbReference>
<dbReference type="InParanoid" id="A0A7J7CFZ4"/>
<dbReference type="SUPFAM" id="SSF49562">
    <property type="entry name" value="C2 domain (Calcium/lipid-binding domain, CaLB)"/>
    <property type="match status" value="1"/>
</dbReference>
<gene>
    <name evidence="2" type="ORF">HS088_TW17G00547</name>
</gene>
<dbReference type="AlphaFoldDB" id="A0A7J7CFZ4"/>
<dbReference type="CDD" id="cd04051">
    <property type="entry name" value="C2_SRC2_like"/>
    <property type="match status" value="1"/>
</dbReference>
<sequence length="171" mass="18726">MKRSTNTTSSSSSRTLEFTVLSGEDLRLDGKPIKKGAFVVVKIDPLNRFTTKIDAEGGSYPYWEDKFVMELPANSRFVTAEVRCKNNGRIVGKATMPVSDIEGEYTPLDYLHFLSYRLRDERGLKNGIVNVSARLKVRGYAGSSLTAAKPEMGLPTYAGGVVTGVPVGYHA</sequence>
<dbReference type="EMBL" id="JAAARO010000017">
    <property type="protein sequence ID" value="KAF5733012.1"/>
    <property type="molecule type" value="Genomic_DNA"/>
</dbReference>
<reference evidence="2 3" key="1">
    <citation type="journal article" date="2020" name="Nat. Commun.">
        <title>Genome of Tripterygium wilfordii and identification of cytochrome P450 involved in triptolide biosynthesis.</title>
        <authorList>
            <person name="Tu L."/>
            <person name="Su P."/>
            <person name="Zhang Z."/>
            <person name="Gao L."/>
            <person name="Wang J."/>
            <person name="Hu T."/>
            <person name="Zhou J."/>
            <person name="Zhang Y."/>
            <person name="Zhao Y."/>
            <person name="Liu Y."/>
            <person name="Song Y."/>
            <person name="Tong Y."/>
            <person name="Lu Y."/>
            <person name="Yang J."/>
            <person name="Xu C."/>
            <person name="Jia M."/>
            <person name="Peters R.J."/>
            <person name="Huang L."/>
            <person name="Gao W."/>
        </authorList>
    </citation>
    <scope>NUCLEOTIDE SEQUENCE [LARGE SCALE GENOMIC DNA]</scope>
    <source>
        <strain evidence="3">cv. XIE 37</strain>
        <tissue evidence="2">Leaf</tissue>
    </source>
</reference>
<feature type="domain" description="C2" evidence="1">
    <location>
        <begin position="1"/>
        <end position="123"/>
    </location>
</feature>
<evidence type="ECO:0000313" key="3">
    <source>
        <dbReference type="Proteomes" id="UP000593562"/>
    </source>
</evidence>
<evidence type="ECO:0000313" key="2">
    <source>
        <dbReference type="EMBL" id="KAF5733012.1"/>
    </source>
</evidence>
<dbReference type="Pfam" id="PF00168">
    <property type="entry name" value="C2"/>
    <property type="match status" value="1"/>
</dbReference>
<dbReference type="Proteomes" id="UP000593562">
    <property type="component" value="Unassembled WGS sequence"/>
</dbReference>
<protein>
    <submittedName>
        <fullName evidence="2">BON association protein 1</fullName>
    </submittedName>
</protein>
<proteinExistence type="predicted"/>
<dbReference type="SMART" id="SM00239">
    <property type="entry name" value="C2"/>
    <property type="match status" value="1"/>
</dbReference>
<dbReference type="PANTHER" id="PTHR32246">
    <property type="entry name" value="INGRESSION PROTEIN FIC1"/>
    <property type="match status" value="1"/>
</dbReference>
<name>A0A7J7CFZ4_TRIWF</name>
<organism evidence="2 3">
    <name type="scientific">Tripterygium wilfordii</name>
    <name type="common">Thunder God vine</name>
    <dbReference type="NCBI Taxonomy" id="458696"/>
    <lineage>
        <taxon>Eukaryota</taxon>
        <taxon>Viridiplantae</taxon>
        <taxon>Streptophyta</taxon>
        <taxon>Embryophyta</taxon>
        <taxon>Tracheophyta</taxon>
        <taxon>Spermatophyta</taxon>
        <taxon>Magnoliopsida</taxon>
        <taxon>eudicotyledons</taxon>
        <taxon>Gunneridae</taxon>
        <taxon>Pentapetalae</taxon>
        <taxon>rosids</taxon>
        <taxon>fabids</taxon>
        <taxon>Celastrales</taxon>
        <taxon>Celastraceae</taxon>
        <taxon>Tripterygium</taxon>
    </lineage>
</organism>
<dbReference type="InterPro" id="IPR000008">
    <property type="entry name" value="C2_dom"/>
</dbReference>